<dbReference type="GO" id="GO:0003677">
    <property type="term" value="F:DNA binding"/>
    <property type="evidence" value="ECO:0007669"/>
    <property type="project" value="InterPro"/>
</dbReference>
<protein>
    <submittedName>
        <fullName evidence="2">Helix-turn-helix domain-containing protein</fullName>
    </submittedName>
</protein>
<keyword evidence="3" id="KW-1185">Reference proteome</keyword>
<proteinExistence type="predicted"/>
<name>A0A975B2S0_9BACT</name>
<dbReference type="AlphaFoldDB" id="A0A975B2S0"/>
<feature type="domain" description="HTH cro/C1-type" evidence="1">
    <location>
        <begin position="20"/>
        <end position="72"/>
    </location>
</feature>
<dbReference type="SMART" id="SM00530">
    <property type="entry name" value="HTH_XRE"/>
    <property type="match status" value="1"/>
</dbReference>
<geneLocation type="plasmid" evidence="2 3">
    <name>pSULFM1</name>
</geneLocation>
<sequence>MLSINIKTPSSVMKSLKDNFKQLRLSQELTQEGLASRSGVSLGSVKRFEGSGEISLKSLLKLAVVLECLDDFVNIATATSEKISSIDELIQQEDKKVIIKRGKIK</sequence>
<evidence type="ECO:0000259" key="1">
    <source>
        <dbReference type="PROSITE" id="PS50943"/>
    </source>
</evidence>
<reference evidence="2" key="2">
    <citation type="submission" date="2021-04" db="EMBL/GenBank/DDBJ databases">
        <title>Isolation and characterization of a novel species of the genus Sulfurimonas.</title>
        <authorList>
            <person name="Fukui M."/>
        </authorList>
    </citation>
    <scope>NUCLEOTIDE SEQUENCE</scope>
    <source>
        <strain evidence="2">H1576</strain>
        <plasmid evidence="2">pSULFM1</plasmid>
    </source>
</reference>
<dbReference type="InterPro" id="IPR001387">
    <property type="entry name" value="Cro/C1-type_HTH"/>
</dbReference>
<keyword evidence="2" id="KW-0614">Plasmid</keyword>
<dbReference type="CDD" id="cd00093">
    <property type="entry name" value="HTH_XRE"/>
    <property type="match status" value="1"/>
</dbReference>
<dbReference type="Pfam" id="PF01381">
    <property type="entry name" value="HTH_3"/>
    <property type="match status" value="1"/>
</dbReference>
<dbReference type="KEGG" id="saqt:GJV85_13405"/>
<accession>A0A975B2S0</accession>
<dbReference type="RefSeq" id="WP_207563264.1">
    <property type="nucleotide sequence ID" value="NZ_CP046073.1"/>
</dbReference>
<evidence type="ECO:0000313" key="3">
    <source>
        <dbReference type="Proteomes" id="UP000671852"/>
    </source>
</evidence>
<gene>
    <name evidence="2" type="ORF">GJV85_13405</name>
</gene>
<dbReference type="SUPFAM" id="SSF47413">
    <property type="entry name" value="lambda repressor-like DNA-binding domains"/>
    <property type="match status" value="1"/>
</dbReference>
<reference evidence="2" key="1">
    <citation type="submission" date="2019-11" db="EMBL/GenBank/DDBJ databases">
        <authorList>
            <person name="Kojima H."/>
        </authorList>
    </citation>
    <scope>NUCLEOTIDE SEQUENCE</scope>
    <source>
        <strain evidence="2">H1576</strain>
        <plasmid evidence="2">pSULFM1</plasmid>
    </source>
</reference>
<dbReference type="Gene3D" id="1.10.260.40">
    <property type="entry name" value="lambda repressor-like DNA-binding domains"/>
    <property type="match status" value="1"/>
</dbReference>
<dbReference type="PROSITE" id="PS50943">
    <property type="entry name" value="HTH_CROC1"/>
    <property type="match status" value="1"/>
</dbReference>
<organism evidence="2 3">
    <name type="scientific">Sulfurimonas aquatica</name>
    <dbReference type="NCBI Taxonomy" id="2672570"/>
    <lineage>
        <taxon>Bacteria</taxon>
        <taxon>Pseudomonadati</taxon>
        <taxon>Campylobacterota</taxon>
        <taxon>Epsilonproteobacteria</taxon>
        <taxon>Campylobacterales</taxon>
        <taxon>Sulfurimonadaceae</taxon>
        <taxon>Sulfurimonas</taxon>
    </lineage>
</organism>
<dbReference type="Proteomes" id="UP000671852">
    <property type="component" value="Plasmid pSULFM1"/>
</dbReference>
<dbReference type="EMBL" id="CP046073">
    <property type="protein sequence ID" value="QSZ43167.1"/>
    <property type="molecule type" value="Genomic_DNA"/>
</dbReference>
<evidence type="ECO:0000313" key="2">
    <source>
        <dbReference type="EMBL" id="QSZ43167.1"/>
    </source>
</evidence>
<dbReference type="InterPro" id="IPR010982">
    <property type="entry name" value="Lambda_DNA-bd_dom_sf"/>
</dbReference>